<sequence length="60" mass="6635">MSLEIKGEVLTLEGKPIPEAVVLHRVSGSKTFTDEKGLFALAVPDAEKIKLEIIHPDYME</sequence>
<comment type="caution">
    <text evidence="1">The sequence shown here is derived from an EMBL/GenBank/DDBJ whole genome shotgun (WGS) entry which is preliminary data.</text>
</comment>
<protein>
    <recommendedName>
        <fullName evidence="2">TonB-dependent receptor plug domain-containing protein</fullName>
    </recommendedName>
</protein>
<gene>
    <name evidence="1" type="ORF">S01H1_78576</name>
</gene>
<proteinExistence type="predicted"/>
<evidence type="ECO:0008006" key="2">
    <source>
        <dbReference type="Google" id="ProtNLM"/>
    </source>
</evidence>
<reference evidence="1" key="1">
    <citation type="journal article" date="2014" name="Front. Microbiol.">
        <title>High frequency of phylogenetically diverse reductive dehalogenase-homologous genes in deep subseafloor sedimentary metagenomes.</title>
        <authorList>
            <person name="Kawai M."/>
            <person name="Futagami T."/>
            <person name="Toyoda A."/>
            <person name="Takaki Y."/>
            <person name="Nishi S."/>
            <person name="Hori S."/>
            <person name="Arai W."/>
            <person name="Tsubouchi T."/>
            <person name="Morono Y."/>
            <person name="Uchiyama I."/>
            <person name="Ito T."/>
            <person name="Fujiyama A."/>
            <person name="Inagaki F."/>
            <person name="Takami H."/>
        </authorList>
    </citation>
    <scope>NUCLEOTIDE SEQUENCE</scope>
    <source>
        <strain evidence="1">Expedition CK06-06</strain>
    </source>
</reference>
<dbReference type="EMBL" id="BARS01052893">
    <property type="protein sequence ID" value="GAG46741.1"/>
    <property type="molecule type" value="Genomic_DNA"/>
</dbReference>
<name>X0ZEG7_9ZZZZ</name>
<dbReference type="SUPFAM" id="SSF49464">
    <property type="entry name" value="Carboxypeptidase regulatory domain-like"/>
    <property type="match status" value="1"/>
</dbReference>
<feature type="non-terminal residue" evidence="1">
    <location>
        <position position="60"/>
    </location>
</feature>
<evidence type="ECO:0000313" key="1">
    <source>
        <dbReference type="EMBL" id="GAG46741.1"/>
    </source>
</evidence>
<organism evidence="1">
    <name type="scientific">marine sediment metagenome</name>
    <dbReference type="NCBI Taxonomy" id="412755"/>
    <lineage>
        <taxon>unclassified sequences</taxon>
        <taxon>metagenomes</taxon>
        <taxon>ecological metagenomes</taxon>
    </lineage>
</organism>
<accession>X0ZEG7</accession>
<dbReference type="InterPro" id="IPR008969">
    <property type="entry name" value="CarboxyPept-like_regulatory"/>
</dbReference>
<dbReference type="AlphaFoldDB" id="X0ZEG7"/>